<comment type="caution">
    <text evidence="4">The sequence shown here is derived from an EMBL/GenBank/DDBJ whole genome shotgun (WGS) entry which is preliminary data.</text>
</comment>
<evidence type="ECO:0000313" key="4">
    <source>
        <dbReference type="EMBL" id="MSS63586.1"/>
    </source>
</evidence>
<dbReference type="GO" id="GO:0016491">
    <property type="term" value="F:oxidoreductase activity"/>
    <property type="evidence" value="ECO:0007669"/>
    <property type="project" value="UniProtKB-KW"/>
</dbReference>
<dbReference type="PRINTS" id="PR00080">
    <property type="entry name" value="SDRFAMILY"/>
</dbReference>
<dbReference type="EMBL" id="VUMT01000008">
    <property type="protein sequence ID" value="MSS63586.1"/>
    <property type="molecule type" value="Genomic_DNA"/>
</dbReference>
<name>A0A6L5XXJ2_9FIRM</name>
<dbReference type="InterPro" id="IPR036291">
    <property type="entry name" value="NAD(P)-bd_dom_sf"/>
</dbReference>
<dbReference type="Gene3D" id="3.40.50.720">
    <property type="entry name" value="NAD(P)-binding Rossmann-like Domain"/>
    <property type="match status" value="1"/>
</dbReference>
<reference evidence="4 5" key="1">
    <citation type="submission" date="2019-08" db="EMBL/GenBank/DDBJ databases">
        <title>In-depth cultivation of the pig gut microbiome towards novel bacterial diversity and tailored functional studies.</title>
        <authorList>
            <person name="Wylensek D."/>
            <person name="Hitch T.C.A."/>
            <person name="Clavel T."/>
        </authorList>
    </citation>
    <scope>NUCLEOTIDE SEQUENCE [LARGE SCALE GENOMIC DNA]</scope>
    <source>
        <strain evidence="4 5">WCA-693-APC-MOT-I</strain>
    </source>
</reference>
<gene>
    <name evidence="4" type="ORF">FYJ58_06805</name>
</gene>
<evidence type="ECO:0000256" key="1">
    <source>
        <dbReference type="ARBA" id="ARBA00006484"/>
    </source>
</evidence>
<dbReference type="PANTHER" id="PTHR42901:SF1">
    <property type="entry name" value="ALCOHOL DEHYDROGENASE"/>
    <property type="match status" value="1"/>
</dbReference>
<dbReference type="SUPFAM" id="SSF51735">
    <property type="entry name" value="NAD(P)-binding Rossmann-fold domains"/>
    <property type="match status" value="1"/>
</dbReference>
<keyword evidence="2" id="KW-0560">Oxidoreductase</keyword>
<dbReference type="Pfam" id="PF00106">
    <property type="entry name" value="adh_short"/>
    <property type="match status" value="1"/>
</dbReference>
<accession>A0A6L5XXJ2</accession>
<evidence type="ECO:0000313" key="5">
    <source>
        <dbReference type="Proteomes" id="UP000482209"/>
    </source>
</evidence>
<dbReference type="InterPro" id="IPR002347">
    <property type="entry name" value="SDR_fam"/>
</dbReference>
<dbReference type="PANTHER" id="PTHR42901">
    <property type="entry name" value="ALCOHOL DEHYDROGENASE"/>
    <property type="match status" value="1"/>
</dbReference>
<proteinExistence type="inferred from homology"/>
<dbReference type="Proteomes" id="UP000482209">
    <property type="component" value="Unassembled WGS sequence"/>
</dbReference>
<comment type="similarity">
    <text evidence="1 3">Belongs to the short-chain dehydrogenases/reductases (SDR) family.</text>
</comment>
<evidence type="ECO:0000256" key="3">
    <source>
        <dbReference type="RuleBase" id="RU000363"/>
    </source>
</evidence>
<sequence length="270" mass="29816">MKEKLLNIQNKENQNMYAFITGASSGIGKELAILLAKKGYNLILIARREKRLLHLKKSLESRYPIKVMVETCDLSDAKSCITLHNTYKNYPVTVLINGAGFGKVGNVSDIPLEYDLSMLHTNITALHILSKLFASTMDHGYILNIASIAAFQPGPYLATYSATKSYVASFSIALNYEMKRKKKPIHIATLCPGPVDTEFNQVAGTSFSLPSISAKKCAKIALHGLFRKKTLIIPSLSIKLNYIGSKLSPLALILPLEYKIQTAKLSSKKH</sequence>
<evidence type="ECO:0000256" key="2">
    <source>
        <dbReference type="ARBA" id="ARBA00023002"/>
    </source>
</evidence>
<dbReference type="AlphaFoldDB" id="A0A6L5XXJ2"/>
<organism evidence="4 5">
    <name type="scientific">Velocimicrobium porci</name>
    <dbReference type="NCBI Taxonomy" id="2606634"/>
    <lineage>
        <taxon>Bacteria</taxon>
        <taxon>Bacillati</taxon>
        <taxon>Bacillota</taxon>
        <taxon>Clostridia</taxon>
        <taxon>Lachnospirales</taxon>
        <taxon>Lachnospiraceae</taxon>
        <taxon>Velocimicrobium</taxon>
    </lineage>
</organism>
<keyword evidence="5" id="KW-1185">Reference proteome</keyword>
<dbReference type="PIRSF" id="PIRSF000126">
    <property type="entry name" value="11-beta-HSD1"/>
    <property type="match status" value="1"/>
</dbReference>
<dbReference type="PRINTS" id="PR00081">
    <property type="entry name" value="GDHRDH"/>
</dbReference>
<protein>
    <submittedName>
        <fullName evidence="4">SDR family oxidoreductase</fullName>
    </submittedName>
</protein>